<keyword evidence="1" id="KW-0812">Transmembrane</keyword>
<gene>
    <name evidence="4" type="ORF">CVIRNUC_005314</name>
</gene>
<keyword evidence="1" id="KW-1133">Transmembrane helix</keyword>
<feature type="transmembrane region" description="Helical" evidence="1">
    <location>
        <begin position="335"/>
        <end position="356"/>
    </location>
</feature>
<feature type="chain" id="PRO_5043449326" description="DUF7794 domain-containing protein" evidence="2">
    <location>
        <begin position="22"/>
        <end position="373"/>
    </location>
</feature>
<protein>
    <recommendedName>
        <fullName evidence="3">DUF7794 domain-containing protein</fullName>
    </recommendedName>
</protein>
<proteinExistence type="predicted"/>
<organism evidence="4 5">
    <name type="scientific">Coccomyxa viridis</name>
    <dbReference type="NCBI Taxonomy" id="1274662"/>
    <lineage>
        <taxon>Eukaryota</taxon>
        <taxon>Viridiplantae</taxon>
        <taxon>Chlorophyta</taxon>
        <taxon>core chlorophytes</taxon>
        <taxon>Trebouxiophyceae</taxon>
        <taxon>Trebouxiophyceae incertae sedis</taxon>
        <taxon>Coccomyxaceae</taxon>
        <taxon>Coccomyxa</taxon>
    </lineage>
</organism>
<dbReference type="PANTHER" id="PTHR37735:SF1">
    <property type="entry name" value="OS08G0567000 PROTEIN"/>
    <property type="match status" value="1"/>
</dbReference>
<dbReference type="Proteomes" id="UP001314263">
    <property type="component" value="Unassembled WGS sequence"/>
</dbReference>
<dbReference type="PANTHER" id="PTHR37735">
    <property type="entry name" value="OS08G0567000 PROTEIN"/>
    <property type="match status" value="1"/>
</dbReference>
<keyword evidence="5" id="KW-1185">Reference proteome</keyword>
<evidence type="ECO:0000256" key="2">
    <source>
        <dbReference type="SAM" id="SignalP"/>
    </source>
</evidence>
<comment type="caution">
    <text evidence="4">The sequence shown here is derived from an EMBL/GenBank/DDBJ whole genome shotgun (WGS) entry which is preliminary data.</text>
</comment>
<feature type="domain" description="DUF7794" evidence="3">
    <location>
        <begin position="33"/>
        <end position="283"/>
    </location>
</feature>
<keyword evidence="2" id="KW-0732">Signal</keyword>
<evidence type="ECO:0000256" key="1">
    <source>
        <dbReference type="SAM" id="Phobius"/>
    </source>
</evidence>
<dbReference type="EMBL" id="CAUYUE010000006">
    <property type="protein sequence ID" value="CAK0781213.1"/>
    <property type="molecule type" value="Genomic_DNA"/>
</dbReference>
<evidence type="ECO:0000313" key="4">
    <source>
        <dbReference type="EMBL" id="CAK0781213.1"/>
    </source>
</evidence>
<dbReference type="GO" id="GO:0012505">
    <property type="term" value="C:endomembrane system"/>
    <property type="evidence" value="ECO:0007669"/>
    <property type="project" value="TreeGrafter"/>
</dbReference>
<evidence type="ECO:0000259" key="3">
    <source>
        <dbReference type="Pfam" id="PF25070"/>
    </source>
</evidence>
<name>A0AAV1I5Q0_9CHLO</name>
<sequence length="373" mass="39490">MRTTSMLGLISFALALSSSLGVEQTYLSGPTLRSASKDLVQMSPQDLNALLVTLTGQRPQQSVSPQTSHQMDMILRPSVGLQPSSLLSLHISGVQSLEKLVMGEQAHQLSIEGLDKTRSNPVASLLSQGLSAGSLEHRPIGTSFSCSNACLEQLLKEALLPLEGNYTAAEQPFKGIAALQPPSGAAPVELSLRQTAAQAWATEMALLHASGMSLDAQAANQQQGATNMEKPIVMEGTLQSPKLLAATHGDSAPETSAAVSALGGAIKQLQRQLSSVYDNRVAMHLVTSDEPLKRVDMKAALATKDSQGRRRLLSSVTASKPSRNARDGVGFMNGAMAWISAILFLVFGIAACRVLAGMEFKQDSLLYGRAKTD</sequence>
<dbReference type="InterPro" id="IPR056696">
    <property type="entry name" value="DUF7794"/>
</dbReference>
<keyword evidence="1" id="KW-0472">Membrane</keyword>
<accession>A0AAV1I5Q0</accession>
<dbReference type="AlphaFoldDB" id="A0AAV1I5Q0"/>
<reference evidence="4 5" key="1">
    <citation type="submission" date="2023-10" db="EMBL/GenBank/DDBJ databases">
        <authorList>
            <person name="Maclean D."/>
            <person name="Macfadyen A."/>
        </authorList>
    </citation>
    <scope>NUCLEOTIDE SEQUENCE [LARGE SCALE GENOMIC DNA]</scope>
</reference>
<evidence type="ECO:0000313" key="5">
    <source>
        <dbReference type="Proteomes" id="UP001314263"/>
    </source>
</evidence>
<feature type="signal peptide" evidence="2">
    <location>
        <begin position="1"/>
        <end position="21"/>
    </location>
</feature>
<dbReference type="Pfam" id="PF25070">
    <property type="entry name" value="DUF7794"/>
    <property type="match status" value="1"/>
</dbReference>